<accession>A0A650CX08</accession>
<dbReference type="AlphaFoldDB" id="A0A650CX08"/>
<dbReference type="Gene3D" id="3.90.550.10">
    <property type="entry name" value="Spore Coat Polysaccharide Biosynthesis Protein SpsA, Chain A"/>
    <property type="match status" value="1"/>
</dbReference>
<gene>
    <name evidence="10" type="ORF">D1866_10475</name>
    <name evidence="9" type="ORF">GFB69_01915</name>
</gene>
<dbReference type="GO" id="GO:0046872">
    <property type="term" value="F:metal ion binding"/>
    <property type="evidence" value="ECO:0007669"/>
    <property type="project" value="UniProtKB-KW"/>
</dbReference>
<evidence type="ECO:0000256" key="7">
    <source>
        <dbReference type="ARBA" id="ARBA00023150"/>
    </source>
</evidence>
<evidence type="ECO:0000313" key="11">
    <source>
        <dbReference type="Proteomes" id="UP000426328"/>
    </source>
</evidence>
<dbReference type="InterPro" id="IPR029044">
    <property type="entry name" value="Nucleotide-diphossugar_trans"/>
</dbReference>
<dbReference type="GeneID" id="42780160"/>
<keyword evidence="2 10" id="KW-0808">Transferase</keyword>
<dbReference type="GO" id="GO:0006777">
    <property type="term" value="P:Mo-molybdopterin cofactor biosynthetic process"/>
    <property type="evidence" value="ECO:0007669"/>
    <property type="project" value="UniProtKB-KW"/>
</dbReference>
<keyword evidence="3" id="KW-0479">Metal-binding</keyword>
<evidence type="ECO:0000256" key="6">
    <source>
        <dbReference type="ARBA" id="ARBA00023134"/>
    </source>
</evidence>
<dbReference type="GO" id="GO:0005525">
    <property type="term" value="F:GTP binding"/>
    <property type="evidence" value="ECO:0007669"/>
    <property type="project" value="UniProtKB-KW"/>
</dbReference>
<dbReference type="GO" id="GO:0016779">
    <property type="term" value="F:nucleotidyltransferase activity"/>
    <property type="evidence" value="ECO:0007669"/>
    <property type="project" value="TreeGrafter"/>
</dbReference>
<dbReference type="Proteomes" id="UP000474054">
    <property type="component" value="Unassembled WGS sequence"/>
</dbReference>
<dbReference type="InterPro" id="IPR025877">
    <property type="entry name" value="MobA-like_NTP_Trfase"/>
</dbReference>
<proteinExistence type="predicted"/>
<evidence type="ECO:0000256" key="4">
    <source>
        <dbReference type="ARBA" id="ARBA00022741"/>
    </source>
</evidence>
<dbReference type="PANTHER" id="PTHR19136:SF81">
    <property type="entry name" value="MOLYBDENUM COFACTOR GUANYLYLTRANSFERASE"/>
    <property type="match status" value="1"/>
</dbReference>
<evidence type="ECO:0000313" key="9">
    <source>
        <dbReference type="EMBL" id="MQL54541.1"/>
    </source>
</evidence>
<keyword evidence="1" id="KW-0963">Cytoplasm</keyword>
<evidence type="ECO:0000256" key="1">
    <source>
        <dbReference type="ARBA" id="ARBA00022490"/>
    </source>
</evidence>
<dbReference type="PANTHER" id="PTHR19136">
    <property type="entry name" value="MOLYBDENUM COFACTOR GUANYLYLTRANSFERASE"/>
    <property type="match status" value="1"/>
</dbReference>
<dbReference type="Proteomes" id="UP000426328">
    <property type="component" value="Chromosome"/>
</dbReference>
<evidence type="ECO:0000259" key="8">
    <source>
        <dbReference type="Pfam" id="PF12804"/>
    </source>
</evidence>
<sequence length="195" mass="22545">MKEEKKSSYKDFFDAIILAGGESKRFGTDKCSFEIDGKTMLQRVAENFENPIIVTRIPRNYGIEIKDDGKGPIRALEIAIKKIEKDKVFVTGCDFPFLKRKVVEYICSKDYEIAMPLLEYPQPLLGCYDTRFLKSNISRIVSLQDLIYLANNVYLIGTEEIKMIDSSLDSLRNINRLTDFYTKIKIFTKSKILLR</sequence>
<dbReference type="CDD" id="cd02503">
    <property type="entry name" value="MobA"/>
    <property type="match status" value="1"/>
</dbReference>
<dbReference type="EMBL" id="CP045482">
    <property type="protein sequence ID" value="QGR22350.1"/>
    <property type="molecule type" value="Genomic_DNA"/>
</dbReference>
<dbReference type="RefSeq" id="WP_152939699.1">
    <property type="nucleotide sequence ID" value="NZ_CP045482.1"/>
</dbReference>
<keyword evidence="4" id="KW-0547">Nucleotide-binding</keyword>
<feature type="domain" description="MobA-like NTP transferase" evidence="8">
    <location>
        <begin position="15"/>
        <end position="133"/>
    </location>
</feature>
<evidence type="ECO:0000256" key="5">
    <source>
        <dbReference type="ARBA" id="ARBA00022842"/>
    </source>
</evidence>
<dbReference type="KEGG" id="aamb:D1866_10475"/>
<name>A0A650CX08_ACIAM</name>
<keyword evidence="7" id="KW-0501">Molybdenum cofactor biosynthesis</keyword>
<protein>
    <submittedName>
        <fullName evidence="10">NTP transferase domain-containing protein</fullName>
    </submittedName>
</protein>
<dbReference type="Pfam" id="PF12804">
    <property type="entry name" value="NTP_transf_3"/>
    <property type="match status" value="1"/>
</dbReference>
<reference evidence="10 11" key="2">
    <citation type="submission" date="2019-10" db="EMBL/GenBank/DDBJ databases">
        <title>Genome Sequences from Six Type Strain Members of the Archaeal Family Sulfolobaceae: Acidianus ambivalens, Acidianus infernus, Metallosphaera prunae, Stygiolobus azoricus, Sulfolobus metallicus, and Sulfurisphaera ohwakuensis.</title>
        <authorList>
            <person name="Counts J.A."/>
            <person name="Kelly R.M."/>
        </authorList>
    </citation>
    <scope>NUCLEOTIDE SEQUENCE [LARGE SCALE GENOMIC DNA]</scope>
    <source>
        <strain evidence="10 11">LEI 10</strain>
    </source>
</reference>
<evidence type="ECO:0000313" key="10">
    <source>
        <dbReference type="EMBL" id="QGR22350.1"/>
    </source>
</evidence>
<keyword evidence="5" id="KW-0460">Magnesium</keyword>
<organism evidence="10 11">
    <name type="scientific">Acidianus ambivalens</name>
    <name type="common">Desulfurolobus ambivalens</name>
    <dbReference type="NCBI Taxonomy" id="2283"/>
    <lineage>
        <taxon>Archaea</taxon>
        <taxon>Thermoproteota</taxon>
        <taxon>Thermoprotei</taxon>
        <taxon>Sulfolobales</taxon>
        <taxon>Sulfolobaceae</taxon>
        <taxon>Acidianus</taxon>
    </lineage>
</organism>
<evidence type="ECO:0000313" key="12">
    <source>
        <dbReference type="Proteomes" id="UP000474054"/>
    </source>
</evidence>
<evidence type="ECO:0000256" key="3">
    <source>
        <dbReference type="ARBA" id="ARBA00022723"/>
    </source>
</evidence>
<dbReference type="EMBL" id="WHYS01000001">
    <property type="protein sequence ID" value="MQL54541.1"/>
    <property type="molecule type" value="Genomic_DNA"/>
</dbReference>
<evidence type="ECO:0000256" key="2">
    <source>
        <dbReference type="ARBA" id="ARBA00022679"/>
    </source>
</evidence>
<dbReference type="SUPFAM" id="SSF53448">
    <property type="entry name" value="Nucleotide-diphospho-sugar transferases"/>
    <property type="match status" value="1"/>
</dbReference>
<keyword evidence="11" id="KW-1185">Reference proteome</keyword>
<reference evidence="9 12" key="1">
    <citation type="submission" date="2019-10" db="EMBL/GenBank/DDBJ databases">
        <title>Comparative genomics of sulfur disproportionating microorganisms.</title>
        <authorList>
            <person name="Ward L.M."/>
            <person name="Bertran E."/>
            <person name="Johnston D."/>
        </authorList>
    </citation>
    <scope>NUCLEOTIDE SEQUENCE [LARGE SCALE GENOMIC DNA]</scope>
    <source>
        <strain evidence="9 12">DSM 3772</strain>
    </source>
</reference>
<keyword evidence="6" id="KW-0342">GTP-binding</keyword>
<dbReference type="InterPro" id="IPR013482">
    <property type="entry name" value="Molybde_CF_guanTrfase"/>
</dbReference>